<organism evidence="1 2">
    <name type="scientific">Anopheles dirus</name>
    <dbReference type="NCBI Taxonomy" id="7168"/>
    <lineage>
        <taxon>Eukaryota</taxon>
        <taxon>Metazoa</taxon>
        <taxon>Ecdysozoa</taxon>
        <taxon>Arthropoda</taxon>
        <taxon>Hexapoda</taxon>
        <taxon>Insecta</taxon>
        <taxon>Pterygota</taxon>
        <taxon>Neoptera</taxon>
        <taxon>Endopterygota</taxon>
        <taxon>Diptera</taxon>
        <taxon>Nematocera</taxon>
        <taxon>Culicoidea</taxon>
        <taxon>Culicidae</taxon>
        <taxon>Anophelinae</taxon>
        <taxon>Anopheles</taxon>
    </lineage>
</organism>
<dbReference type="Proteomes" id="UP000075884">
    <property type="component" value="Unassembled WGS sequence"/>
</dbReference>
<sequence length="214" mass="24644">MVNTKQTGHYDAGEPSIMKDNDILILYKENHELKMKIEQLEARVANRFDIEHVKAIVQPFSGDDALGVKTWLAKLEDAFRVLNVGKTEQLVTGCHLLTGTAEVFRRINKFEDYDDFKTKLQEEFFASNSNGGNEAIKKQLRSKKLKHTDQIHRYVLEMVEISMGSNISEVDLVDIIIDGLNDNHYEVAMLYGAKTIAELKKLLPRYKMRRLMVR</sequence>
<dbReference type="VEuPathDB" id="VectorBase:ADIR014529"/>
<name>A0A182NXF1_9DIPT</name>
<evidence type="ECO:0008006" key="3">
    <source>
        <dbReference type="Google" id="ProtNLM"/>
    </source>
</evidence>
<dbReference type="AlphaFoldDB" id="A0A182NXF1"/>
<reference evidence="1" key="2">
    <citation type="submission" date="2020-05" db="UniProtKB">
        <authorList>
            <consortium name="EnsemblMetazoa"/>
        </authorList>
    </citation>
    <scope>IDENTIFICATION</scope>
    <source>
        <strain evidence="1">WRAIR2</strain>
    </source>
</reference>
<protein>
    <recommendedName>
        <fullName evidence="3">Retrotransposon gag domain-containing protein</fullName>
    </recommendedName>
</protein>
<evidence type="ECO:0000313" key="2">
    <source>
        <dbReference type="Proteomes" id="UP000075884"/>
    </source>
</evidence>
<dbReference type="STRING" id="7168.A0A182NXF1"/>
<proteinExistence type="predicted"/>
<accession>A0A182NXF1</accession>
<keyword evidence="2" id="KW-1185">Reference proteome</keyword>
<reference evidence="2" key="1">
    <citation type="submission" date="2013-03" db="EMBL/GenBank/DDBJ databases">
        <title>The Genome Sequence of Anopheles dirus WRAIR2.</title>
        <authorList>
            <consortium name="The Broad Institute Genomics Platform"/>
            <person name="Neafsey D.E."/>
            <person name="Walton C."/>
            <person name="Walker B."/>
            <person name="Young S.K."/>
            <person name="Zeng Q."/>
            <person name="Gargeya S."/>
            <person name="Fitzgerald M."/>
            <person name="Haas B."/>
            <person name="Abouelleil A."/>
            <person name="Allen A.W."/>
            <person name="Alvarado L."/>
            <person name="Arachchi H.M."/>
            <person name="Berlin A.M."/>
            <person name="Chapman S.B."/>
            <person name="Gainer-Dewar J."/>
            <person name="Goldberg J."/>
            <person name="Griggs A."/>
            <person name="Gujja S."/>
            <person name="Hansen M."/>
            <person name="Howarth C."/>
            <person name="Imamovic A."/>
            <person name="Ireland A."/>
            <person name="Larimer J."/>
            <person name="McCowan C."/>
            <person name="Murphy C."/>
            <person name="Pearson M."/>
            <person name="Poon T.W."/>
            <person name="Priest M."/>
            <person name="Roberts A."/>
            <person name="Saif S."/>
            <person name="Shea T."/>
            <person name="Sisk P."/>
            <person name="Sykes S."/>
            <person name="Wortman J."/>
            <person name="Nusbaum C."/>
            <person name="Birren B."/>
        </authorList>
    </citation>
    <scope>NUCLEOTIDE SEQUENCE [LARGE SCALE GENOMIC DNA]</scope>
    <source>
        <strain evidence="2">WRAIR2</strain>
    </source>
</reference>
<evidence type="ECO:0000313" key="1">
    <source>
        <dbReference type="EnsemblMetazoa" id="ADIR014529-PA"/>
    </source>
</evidence>
<dbReference type="EnsemblMetazoa" id="ADIR014529-RA">
    <property type="protein sequence ID" value="ADIR014529-PA"/>
    <property type="gene ID" value="ADIR014529"/>
</dbReference>